<evidence type="ECO:0000313" key="2">
    <source>
        <dbReference type="Proteomes" id="UP000265520"/>
    </source>
</evidence>
<reference evidence="1 2" key="1">
    <citation type="journal article" date="2018" name="Front. Plant Sci.">
        <title>Red Clover (Trifolium pratense) and Zigzag Clover (T. medium) - A Picture of Genomic Similarities and Differences.</title>
        <authorList>
            <person name="Dluhosova J."/>
            <person name="Istvanek J."/>
            <person name="Nedelnik J."/>
            <person name="Repkova J."/>
        </authorList>
    </citation>
    <scope>NUCLEOTIDE SEQUENCE [LARGE SCALE GENOMIC DNA]</scope>
    <source>
        <strain evidence="2">cv. 10/8</strain>
        <tissue evidence="1">Leaf</tissue>
    </source>
</reference>
<proteinExistence type="predicted"/>
<protein>
    <submittedName>
        <fullName evidence="1">Uncharacterized protein</fullName>
    </submittedName>
</protein>
<name>A0A392V1K8_9FABA</name>
<organism evidence="1 2">
    <name type="scientific">Trifolium medium</name>
    <dbReference type="NCBI Taxonomy" id="97028"/>
    <lineage>
        <taxon>Eukaryota</taxon>
        <taxon>Viridiplantae</taxon>
        <taxon>Streptophyta</taxon>
        <taxon>Embryophyta</taxon>
        <taxon>Tracheophyta</taxon>
        <taxon>Spermatophyta</taxon>
        <taxon>Magnoliopsida</taxon>
        <taxon>eudicotyledons</taxon>
        <taxon>Gunneridae</taxon>
        <taxon>Pentapetalae</taxon>
        <taxon>rosids</taxon>
        <taxon>fabids</taxon>
        <taxon>Fabales</taxon>
        <taxon>Fabaceae</taxon>
        <taxon>Papilionoideae</taxon>
        <taxon>50 kb inversion clade</taxon>
        <taxon>NPAAA clade</taxon>
        <taxon>Hologalegina</taxon>
        <taxon>IRL clade</taxon>
        <taxon>Trifolieae</taxon>
        <taxon>Trifolium</taxon>
    </lineage>
</organism>
<evidence type="ECO:0000313" key="1">
    <source>
        <dbReference type="EMBL" id="MCI82184.1"/>
    </source>
</evidence>
<sequence>MVSKVWAYMMSTELLGSTRTRRTLKLAMYARMRKGMLALADPPGSSSR</sequence>
<keyword evidence="2" id="KW-1185">Reference proteome</keyword>
<dbReference type="EMBL" id="LXQA011037224">
    <property type="protein sequence ID" value="MCI82184.1"/>
    <property type="molecule type" value="Genomic_DNA"/>
</dbReference>
<accession>A0A392V1K8</accession>
<dbReference type="AlphaFoldDB" id="A0A392V1K8"/>
<dbReference type="Proteomes" id="UP000265520">
    <property type="component" value="Unassembled WGS sequence"/>
</dbReference>
<comment type="caution">
    <text evidence="1">The sequence shown here is derived from an EMBL/GenBank/DDBJ whole genome shotgun (WGS) entry which is preliminary data.</text>
</comment>